<dbReference type="PANTHER" id="PTHR24567:SF74">
    <property type="entry name" value="HTH-TYPE TRANSCRIPTIONAL REGULATOR ARCR"/>
    <property type="match status" value="1"/>
</dbReference>
<dbReference type="CDD" id="cd00038">
    <property type="entry name" value="CAP_ED"/>
    <property type="match status" value="1"/>
</dbReference>
<accession>A0A255YZ41</accession>
<dbReference type="GO" id="GO:0005829">
    <property type="term" value="C:cytosol"/>
    <property type="evidence" value="ECO:0007669"/>
    <property type="project" value="TreeGrafter"/>
</dbReference>
<dbReference type="Pfam" id="PF00027">
    <property type="entry name" value="cNMP_binding"/>
    <property type="match status" value="1"/>
</dbReference>
<comment type="caution">
    <text evidence="2">The sequence shown here is derived from an EMBL/GenBank/DDBJ whole genome shotgun (WGS) entry which is preliminary data.</text>
</comment>
<gene>
    <name evidence="2" type="ORF">CHU95_10580</name>
</gene>
<dbReference type="AlphaFoldDB" id="A0A255YZ41"/>
<dbReference type="SUPFAM" id="SSF51206">
    <property type="entry name" value="cAMP-binding domain-like"/>
    <property type="match status" value="1"/>
</dbReference>
<dbReference type="InterPro" id="IPR000595">
    <property type="entry name" value="cNMP-bd_dom"/>
</dbReference>
<dbReference type="Gene3D" id="2.60.120.10">
    <property type="entry name" value="Jelly Rolls"/>
    <property type="match status" value="1"/>
</dbReference>
<evidence type="ECO:0000259" key="1">
    <source>
        <dbReference type="PROSITE" id="PS50042"/>
    </source>
</evidence>
<dbReference type="PROSITE" id="PS50042">
    <property type="entry name" value="CNMP_BINDING_3"/>
    <property type="match status" value="1"/>
</dbReference>
<dbReference type="OrthoDB" id="9809206at2"/>
<dbReference type="PANTHER" id="PTHR24567">
    <property type="entry name" value="CRP FAMILY TRANSCRIPTIONAL REGULATORY PROTEIN"/>
    <property type="match status" value="1"/>
</dbReference>
<dbReference type="EMBL" id="NOXU01000028">
    <property type="protein sequence ID" value="OYQ34468.1"/>
    <property type="molecule type" value="Genomic_DNA"/>
</dbReference>
<dbReference type="InterPro" id="IPR014710">
    <property type="entry name" value="RmlC-like_jellyroll"/>
</dbReference>
<protein>
    <recommendedName>
        <fullName evidence="1">Cyclic nucleotide-binding domain-containing protein</fullName>
    </recommendedName>
</protein>
<organism evidence="2 3">
    <name type="scientific">Niveispirillum lacus</name>
    <dbReference type="NCBI Taxonomy" id="1981099"/>
    <lineage>
        <taxon>Bacteria</taxon>
        <taxon>Pseudomonadati</taxon>
        <taxon>Pseudomonadota</taxon>
        <taxon>Alphaproteobacteria</taxon>
        <taxon>Rhodospirillales</taxon>
        <taxon>Azospirillaceae</taxon>
        <taxon>Niveispirillum</taxon>
    </lineage>
</organism>
<sequence>MGSNQRNAWQACAFCGRRQMQGSITMSAAFERRTFAPGELIFKEGDPGDSLYVVESGRVCIWRGDSEHPTVIGRVETTGIFGEMAIFDRKPRMANATAEVESVLMRMPASVLRESLYGADPLLRQLVQLLIDNIRTMARRLDELETKLGSD</sequence>
<dbReference type="SMART" id="SM00100">
    <property type="entry name" value="cNMP"/>
    <property type="match status" value="1"/>
</dbReference>
<keyword evidence="3" id="KW-1185">Reference proteome</keyword>
<evidence type="ECO:0000313" key="3">
    <source>
        <dbReference type="Proteomes" id="UP000216998"/>
    </source>
</evidence>
<dbReference type="Proteomes" id="UP000216998">
    <property type="component" value="Unassembled WGS sequence"/>
</dbReference>
<dbReference type="InterPro" id="IPR050397">
    <property type="entry name" value="Env_Response_Regulators"/>
</dbReference>
<dbReference type="GO" id="GO:0003700">
    <property type="term" value="F:DNA-binding transcription factor activity"/>
    <property type="evidence" value="ECO:0007669"/>
    <property type="project" value="TreeGrafter"/>
</dbReference>
<proteinExistence type="predicted"/>
<dbReference type="PRINTS" id="PR00103">
    <property type="entry name" value="CAMPKINASE"/>
</dbReference>
<dbReference type="InterPro" id="IPR018490">
    <property type="entry name" value="cNMP-bd_dom_sf"/>
</dbReference>
<name>A0A255YZ41_9PROT</name>
<feature type="domain" description="Cyclic nucleotide-binding" evidence="1">
    <location>
        <begin position="29"/>
        <end position="133"/>
    </location>
</feature>
<evidence type="ECO:0000313" key="2">
    <source>
        <dbReference type="EMBL" id="OYQ34468.1"/>
    </source>
</evidence>
<reference evidence="2 3" key="1">
    <citation type="submission" date="2017-07" db="EMBL/GenBank/DDBJ databases">
        <title>Niveispirillum cyanobacteriorum sp. nov., isolated from cyanobacterial aggregates in a eutrophic lake.</title>
        <authorList>
            <person name="Cai H."/>
        </authorList>
    </citation>
    <scope>NUCLEOTIDE SEQUENCE [LARGE SCALE GENOMIC DNA]</scope>
    <source>
        <strain evidence="3">TH1-14</strain>
    </source>
</reference>